<gene>
    <name evidence="1" type="ORF">VPFG_00039</name>
</gene>
<accession>R9TF22</accession>
<dbReference type="Proteomes" id="UP000201461">
    <property type="component" value="Segment"/>
</dbReference>
<dbReference type="RefSeq" id="YP_008125193.1">
    <property type="nucleotide sequence ID" value="NC_021529.2"/>
</dbReference>
<sequence length="158" mass="18457">MIDFLKKQTKRGVAEFAKEHFDIELDNTLTKSKMIEALLEHEDYEPIELAVSDSEQKLETPDELVAIPIKDADIASEVDLTTIKLDCPLGDEDEFKPKWMPSYRKGDEVYQPLTADVIHDWHIGRRDSYDLKTIEYWVNIRGELLVHERNSNSFTYLR</sequence>
<evidence type="ECO:0000313" key="1">
    <source>
        <dbReference type="EMBL" id="AGN30044.1"/>
    </source>
</evidence>
<protein>
    <submittedName>
        <fullName evidence="1">Uncharacterized protein</fullName>
    </submittedName>
</protein>
<reference evidence="1 2" key="1">
    <citation type="journal article" date="2014" name="Genome Biol. Evol.">
        <title>Composite Conserved Promoter-Terminator Motifs (PeSLs) that Mediate Modular Shuffling in the Diverse T4-Like Myoviruses.</title>
        <authorList>
            <person name="Comeau A.M."/>
            <person name="Arbiol C."/>
            <person name="Krisch H.M."/>
        </authorList>
    </citation>
    <scope>NUCLEOTIDE SEQUENCE [LARGE SCALE GENOMIC DNA]</scope>
</reference>
<proteinExistence type="predicted"/>
<dbReference type="GeneID" id="15926492"/>
<dbReference type="OrthoDB" id="18067at10239"/>
<dbReference type="KEGG" id="vg:15926492"/>
<dbReference type="EMBL" id="HQ317393">
    <property type="protein sequence ID" value="AGN30044.1"/>
    <property type="molecule type" value="Genomic_DNA"/>
</dbReference>
<evidence type="ECO:0000313" key="2">
    <source>
        <dbReference type="Proteomes" id="UP000201461"/>
    </source>
</evidence>
<organism evidence="1 2">
    <name type="scientific">Vibrio phage nt-1</name>
    <dbReference type="NCBI Taxonomy" id="115992"/>
    <lineage>
        <taxon>Viruses</taxon>
        <taxon>Duplodnaviria</taxon>
        <taxon>Heunggongvirae</taxon>
        <taxon>Uroviricota</taxon>
        <taxon>Caudoviricetes</taxon>
        <taxon>Pantevenvirales</taxon>
        <taxon>Straboviridae</taxon>
        <taxon>Mylasvirus</taxon>
        <taxon>Mylasvirus persius</taxon>
    </lineage>
</organism>
<keyword evidence="2" id="KW-1185">Reference proteome</keyword>
<name>R9TF22_9CAUD</name>